<evidence type="ECO:0000256" key="6">
    <source>
        <dbReference type="ARBA" id="ARBA00023146"/>
    </source>
</evidence>
<organism evidence="9">
    <name type="scientific">Lentimicrobium saccharophilum</name>
    <dbReference type="NCBI Taxonomy" id="1678841"/>
    <lineage>
        <taxon>Bacteria</taxon>
        <taxon>Pseudomonadati</taxon>
        <taxon>Bacteroidota</taxon>
        <taxon>Bacteroidia</taxon>
        <taxon>Bacteroidales</taxon>
        <taxon>Lentimicrobiaceae</taxon>
        <taxon>Lentimicrobium</taxon>
    </lineage>
</organism>
<dbReference type="STRING" id="1678841.TBC1_11258"/>
<dbReference type="PROSITE" id="PS50862">
    <property type="entry name" value="AA_TRNA_LIGASE_II"/>
    <property type="match status" value="1"/>
</dbReference>
<evidence type="ECO:0000256" key="2">
    <source>
        <dbReference type="ARBA" id="ARBA00022598"/>
    </source>
</evidence>
<evidence type="ECO:0000256" key="3">
    <source>
        <dbReference type="ARBA" id="ARBA00022741"/>
    </source>
</evidence>
<accession>A0A0S7BX84</accession>
<evidence type="ECO:0000313" key="10">
    <source>
        <dbReference type="Proteomes" id="UP000053091"/>
    </source>
</evidence>
<evidence type="ECO:0000256" key="4">
    <source>
        <dbReference type="ARBA" id="ARBA00022840"/>
    </source>
</evidence>
<comment type="subunit">
    <text evidence="7">Homodimer.</text>
</comment>
<dbReference type="NCBIfam" id="NF003037">
    <property type="entry name" value="PRK03932.1"/>
    <property type="match status" value="1"/>
</dbReference>
<dbReference type="GO" id="GO:0004816">
    <property type="term" value="F:asparagine-tRNA ligase activity"/>
    <property type="evidence" value="ECO:0007669"/>
    <property type="project" value="UniProtKB-UniRule"/>
</dbReference>
<comment type="similarity">
    <text evidence="1 7">Belongs to the class-II aminoacyl-tRNA synthetase family.</text>
</comment>
<feature type="domain" description="Aminoacyl-transfer RNA synthetases class-II family profile" evidence="8">
    <location>
        <begin position="140"/>
        <end position="458"/>
    </location>
</feature>
<dbReference type="HAMAP" id="MF_00534">
    <property type="entry name" value="Asn_tRNA_synth"/>
    <property type="match status" value="1"/>
</dbReference>
<dbReference type="CDD" id="cd00776">
    <property type="entry name" value="AsxRS_core"/>
    <property type="match status" value="1"/>
</dbReference>
<dbReference type="CDD" id="cd04318">
    <property type="entry name" value="EcAsnRS_like_N"/>
    <property type="match status" value="1"/>
</dbReference>
<dbReference type="PANTHER" id="PTHR22594">
    <property type="entry name" value="ASPARTYL/LYSYL-TRNA SYNTHETASE"/>
    <property type="match status" value="1"/>
</dbReference>
<dbReference type="GO" id="GO:0006421">
    <property type="term" value="P:asparaginyl-tRNA aminoacylation"/>
    <property type="evidence" value="ECO:0007669"/>
    <property type="project" value="UniProtKB-UniRule"/>
</dbReference>
<dbReference type="InterPro" id="IPR012340">
    <property type="entry name" value="NA-bd_OB-fold"/>
</dbReference>
<name>A0A0S7BX84_9BACT</name>
<keyword evidence="2 7" id="KW-0436">Ligase</keyword>
<keyword evidence="3 7" id="KW-0547">Nucleotide-binding</keyword>
<dbReference type="InterPro" id="IPR002312">
    <property type="entry name" value="Asp/Asn-tRNA-synth_IIb"/>
</dbReference>
<sequence length="468" mass="53354">MESIKRTRIADILHNWQSIGIGNTVNLKGWVRTKRGNKNVAFIALNDGSIIHSIQIVVELAGFDEGSMKLITTGSCISVNGTLVESPGQGQAVEIQAKEIEVYGTADPETYPLQKKGHTLEFLREIAHLRPRTNTFGAVLRMRHAMAYAIHKYFNDNGFYYLHTPIITGSDAEGAGAMFRVTTLDAKNPPLTGTGEVDYSLDFFGKATNLTVSGQLEGELGALALSNIYTFGPTFRAENSNTPRHLAEFWMIEPEMAFYDINDNMDLAEDFLKYLVRYALEHCMDDLEFLNKMYDNELIDRLKFVVENDFQRLTYTEAIDILKASGQKFEFPVDWGTDLQSEHERYLVEKHFQRPVILTDYPSHIKAFYMKQNDDGKTVRAMDVLFPRIGEIIGGSQREEVLEKLIQRCREMHIPEKDIWWYLDTRRFGTAPHAGFGLGFERMMLFVTGMANIRDVIPFPRTPQNAEF</sequence>
<gene>
    <name evidence="7" type="primary">asnS</name>
    <name evidence="9" type="ORF">TBC1_11258</name>
</gene>
<dbReference type="InterPro" id="IPR045864">
    <property type="entry name" value="aa-tRNA-synth_II/BPL/LPL"/>
</dbReference>
<dbReference type="Pfam" id="PF00152">
    <property type="entry name" value="tRNA-synt_2"/>
    <property type="match status" value="1"/>
</dbReference>
<keyword evidence="10" id="KW-1185">Reference proteome</keyword>
<proteinExistence type="inferred from homology"/>
<dbReference type="InterPro" id="IPR004522">
    <property type="entry name" value="Asn-tRNA-ligase"/>
</dbReference>
<dbReference type="EC" id="6.1.1.22" evidence="7"/>
<dbReference type="FunFam" id="3.30.930.10:FF:000016">
    <property type="entry name" value="Asparagine--tRNA ligase"/>
    <property type="match status" value="1"/>
</dbReference>
<evidence type="ECO:0000256" key="7">
    <source>
        <dbReference type="HAMAP-Rule" id="MF_00534"/>
    </source>
</evidence>
<dbReference type="Gene3D" id="2.40.50.140">
    <property type="entry name" value="Nucleic acid-binding proteins"/>
    <property type="match status" value="1"/>
</dbReference>
<dbReference type="InterPro" id="IPR004364">
    <property type="entry name" value="Aa-tRNA-synt_II"/>
</dbReference>
<evidence type="ECO:0000313" key="9">
    <source>
        <dbReference type="EMBL" id="GAP42129.1"/>
    </source>
</evidence>
<dbReference type="GO" id="GO:0005524">
    <property type="term" value="F:ATP binding"/>
    <property type="evidence" value="ECO:0007669"/>
    <property type="project" value="UniProtKB-UniRule"/>
</dbReference>
<comment type="catalytic activity">
    <reaction evidence="7">
        <text>tRNA(Asn) + L-asparagine + ATP = L-asparaginyl-tRNA(Asn) + AMP + diphosphate + H(+)</text>
        <dbReference type="Rhea" id="RHEA:11180"/>
        <dbReference type="Rhea" id="RHEA-COMP:9659"/>
        <dbReference type="Rhea" id="RHEA-COMP:9674"/>
        <dbReference type="ChEBI" id="CHEBI:15378"/>
        <dbReference type="ChEBI" id="CHEBI:30616"/>
        <dbReference type="ChEBI" id="CHEBI:33019"/>
        <dbReference type="ChEBI" id="CHEBI:58048"/>
        <dbReference type="ChEBI" id="CHEBI:78442"/>
        <dbReference type="ChEBI" id="CHEBI:78515"/>
        <dbReference type="ChEBI" id="CHEBI:456215"/>
        <dbReference type="EC" id="6.1.1.22"/>
    </reaction>
</comment>
<dbReference type="PATRIC" id="fig|1678841.3.peg.297"/>
<evidence type="ECO:0000256" key="5">
    <source>
        <dbReference type="ARBA" id="ARBA00022917"/>
    </source>
</evidence>
<dbReference type="EMBL" id="DF968182">
    <property type="protein sequence ID" value="GAP42129.1"/>
    <property type="molecule type" value="Genomic_DNA"/>
</dbReference>
<comment type="subcellular location">
    <subcellularLocation>
        <location evidence="7">Cytoplasm</location>
    </subcellularLocation>
</comment>
<keyword evidence="5 7" id="KW-0648">Protein biosynthesis</keyword>
<dbReference type="NCBIfam" id="TIGR00457">
    <property type="entry name" value="asnS"/>
    <property type="match status" value="1"/>
</dbReference>
<dbReference type="InterPro" id="IPR006195">
    <property type="entry name" value="aa-tRNA-synth_II"/>
</dbReference>
<dbReference type="GO" id="GO:0003676">
    <property type="term" value="F:nucleic acid binding"/>
    <property type="evidence" value="ECO:0007669"/>
    <property type="project" value="InterPro"/>
</dbReference>
<keyword evidence="6 7" id="KW-0030">Aminoacyl-tRNA synthetase</keyword>
<evidence type="ECO:0000256" key="1">
    <source>
        <dbReference type="ARBA" id="ARBA00008226"/>
    </source>
</evidence>
<dbReference type="SUPFAM" id="SSF50249">
    <property type="entry name" value="Nucleic acid-binding proteins"/>
    <property type="match status" value="1"/>
</dbReference>
<dbReference type="Pfam" id="PF01336">
    <property type="entry name" value="tRNA_anti-codon"/>
    <property type="match status" value="1"/>
</dbReference>
<keyword evidence="4 7" id="KW-0067">ATP-binding</keyword>
<protein>
    <recommendedName>
        <fullName evidence="7">Asparagine--tRNA ligase</fullName>
        <ecNumber evidence="7">6.1.1.22</ecNumber>
    </recommendedName>
    <alternativeName>
        <fullName evidence="7">Asparaginyl-tRNA synthetase</fullName>
        <shortName evidence="7">AsnRS</shortName>
    </alternativeName>
</protein>
<evidence type="ECO:0000259" key="8">
    <source>
        <dbReference type="PROSITE" id="PS50862"/>
    </source>
</evidence>
<dbReference type="GO" id="GO:0005737">
    <property type="term" value="C:cytoplasm"/>
    <property type="evidence" value="ECO:0007669"/>
    <property type="project" value="UniProtKB-SubCell"/>
</dbReference>
<dbReference type="InterPro" id="IPR004365">
    <property type="entry name" value="NA-bd_OB_tRNA"/>
</dbReference>
<dbReference type="PRINTS" id="PR01042">
    <property type="entry name" value="TRNASYNTHASP"/>
</dbReference>
<dbReference type="AlphaFoldDB" id="A0A0S7BX84"/>
<dbReference type="PANTHER" id="PTHR22594:SF34">
    <property type="entry name" value="ASPARAGINE--TRNA LIGASE, MITOCHONDRIAL-RELATED"/>
    <property type="match status" value="1"/>
</dbReference>
<dbReference type="Proteomes" id="UP000053091">
    <property type="component" value="Unassembled WGS sequence"/>
</dbReference>
<reference evidence="9" key="1">
    <citation type="journal article" date="2015" name="Genome Announc.">
        <title>Draft Genome Sequence of Bacteroidales Strain TBC1, a Novel Isolate from a Methanogenic Wastewater Treatment System.</title>
        <authorList>
            <person name="Tourlousse D.M."/>
            <person name="Matsuura N."/>
            <person name="Sun L."/>
            <person name="Toyonaga M."/>
            <person name="Kuroda K."/>
            <person name="Ohashi A."/>
            <person name="Cruz R."/>
            <person name="Yamaguchi T."/>
            <person name="Sekiguchi Y."/>
        </authorList>
    </citation>
    <scope>NUCLEOTIDE SEQUENCE [LARGE SCALE GENOMIC DNA]</scope>
    <source>
        <strain evidence="9">TBC1</strain>
    </source>
</reference>
<dbReference type="SUPFAM" id="SSF55681">
    <property type="entry name" value="Class II aaRS and biotin synthetases"/>
    <property type="match status" value="1"/>
</dbReference>
<dbReference type="Gene3D" id="3.30.930.10">
    <property type="entry name" value="Bira Bifunctional Protein, Domain 2"/>
    <property type="match status" value="1"/>
</dbReference>
<keyword evidence="7" id="KW-0963">Cytoplasm</keyword>